<evidence type="ECO:0000256" key="8">
    <source>
        <dbReference type="ARBA" id="ARBA00023136"/>
    </source>
</evidence>
<evidence type="ECO:0000259" key="11">
    <source>
        <dbReference type="Pfam" id="PF00149"/>
    </source>
</evidence>
<dbReference type="RefSeq" id="XP_012213004.1">
    <property type="nucleotide sequence ID" value="XM_012357614.1"/>
</dbReference>
<feature type="transmembrane region" description="Helical" evidence="10">
    <location>
        <begin position="363"/>
        <end position="383"/>
    </location>
</feature>
<evidence type="ECO:0000256" key="10">
    <source>
        <dbReference type="SAM" id="Phobius"/>
    </source>
</evidence>
<dbReference type="SUPFAM" id="SSF56300">
    <property type="entry name" value="Metallo-dependent phosphatases"/>
    <property type="match status" value="1"/>
</dbReference>
<reference evidence="12 13" key="1">
    <citation type="journal article" date="2013" name="PLoS Genet.">
        <title>Distinctive expansion of potential virulence genes in the genome of the oomycete fish pathogen Saprolegnia parasitica.</title>
        <authorList>
            <person name="Jiang R.H."/>
            <person name="de Bruijn I."/>
            <person name="Haas B.J."/>
            <person name="Belmonte R."/>
            <person name="Lobach L."/>
            <person name="Christie J."/>
            <person name="van den Ackerveken G."/>
            <person name="Bottin A."/>
            <person name="Bulone V."/>
            <person name="Diaz-Moreno S.M."/>
            <person name="Dumas B."/>
            <person name="Fan L."/>
            <person name="Gaulin E."/>
            <person name="Govers F."/>
            <person name="Grenville-Briggs L.J."/>
            <person name="Horner N.R."/>
            <person name="Levin J.Z."/>
            <person name="Mammella M."/>
            <person name="Meijer H.J."/>
            <person name="Morris P."/>
            <person name="Nusbaum C."/>
            <person name="Oome S."/>
            <person name="Phillips A.J."/>
            <person name="van Rooyen D."/>
            <person name="Rzeszutek E."/>
            <person name="Saraiva M."/>
            <person name="Secombes C.J."/>
            <person name="Seidl M.F."/>
            <person name="Snel B."/>
            <person name="Stassen J.H."/>
            <person name="Sykes S."/>
            <person name="Tripathy S."/>
            <person name="van den Berg H."/>
            <person name="Vega-Arreguin J.C."/>
            <person name="Wawra S."/>
            <person name="Young S.K."/>
            <person name="Zeng Q."/>
            <person name="Dieguez-Uribeondo J."/>
            <person name="Russ C."/>
            <person name="Tyler B.M."/>
            <person name="van West P."/>
        </authorList>
    </citation>
    <scope>NUCLEOTIDE SEQUENCE [LARGE SCALE GENOMIC DNA]</scope>
    <source>
        <strain evidence="12 13">CBS 223.65</strain>
    </source>
</reference>
<dbReference type="GO" id="GO:0016020">
    <property type="term" value="C:membrane"/>
    <property type="evidence" value="ECO:0007669"/>
    <property type="project" value="UniProtKB-SubCell"/>
</dbReference>
<dbReference type="KEGG" id="spar:SPRG_18177"/>
<evidence type="ECO:0000256" key="5">
    <source>
        <dbReference type="ARBA" id="ARBA00022723"/>
    </source>
</evidence>
<evidence type="ECO:0000313" key="13">
    <source>
        <dbReference type="Proteomes" id="UP000030745"/>
    </source>
</evidence>
<dbReference type="Proteomes" id="UP000030745">
    <property type="component" value="Unassembled WGS sequence"/>
</dbReference>
<evidence type="ECO:0000256" key="4">
    <source>
        <dbReference type="ARBA" id="ARBA00022692"/>
    </source>
</evidence>
<dbReference type="STRING" id="695850.A0A067BDW7"/>
<protein>
    <recommendedName>
        <fullName evidence="11">Calcineurin-like phosphoesterase domain-containing protein</fullName>
    </recommendedName>
</protein>
<evidence type="ECO:0000313" key="12">
    <source>
        <dbReference type="EMBL" id="KDO16288.1"/>
    </source>
</evidence>
<evidence type="ECO:0000256" key="3">
    <source>
        <dbReference type="ARBA" id="ARBA00008895"/>
    </source>
</evidence>
<keyword evidence="9" id="KW-0464">Manganese</keyword>
<evidence type="ECO:0000256" key="7">
    <source>
        <dbReference type="ARBA" id="ARBA00022989"/>
    </source>
</evidence>
<dbReference type="GO" id="GO:0046872">
    <property type="term" value="F:metal ion binding"/>
    <property type="evidence" value="ECO:0007669"/>
    <property type="project" value="UniProtKB-KW"/>
</dbReference>
<dbReference type="GeneID" id="24139703"/>
<dbReference type="PANTHER" id="PTHR13315:SF0">
    <property type="entry name" value="METALLOPHOSPHOESTERASE 1"/>
    <property type="match status" value="1"/>
</dbReference>
<dbReference type="Gene3D" id="3.60.21.10">
    <property type="match status" value="1"/>
</dbReference>
<dbReference type="AlphaFoldDB" id="A0A067BDW7"/>
<dbReference type="VEuPathDB" id="FungiDB:SPRG_18177"/>
<dbReference type="GO" id="GO:0006506">
    <property type="term" value="P:GPI anchor biosynthetic process"/>
    <property type="evidence" value="ECO:0007669"/>
    <property type="project" value="InterPro"/>
</dbReference>
<sequence>MTKEGVYLTLGALASVTLVLWEGSALYFSSSIRHCTAPSTEASEAALKLLIIGDVHVLGHRRRYWIEQAWIDWQAYLSFQAAYAALQPHAVLVLGDQLDEGTAATSDTDYKEYTARFFQVFGPIKTETLFVLGNHDAAYGPGMTQALVRRHELGFGPANRLVTLNDIDFIVLNTMALETNVLDHQVYHGAHAYCTLHHDLNLNPHLNSLLNQIETQRKSPEHIKRPLVVLTHIPFYRPNDLKCGHLRTKERAHYTYEDPAFPYVEQDHVLSKGLSQRILQTLEPDYIFSAHTHSVCYYHHYHAMAATGAVKTIPEYTVPTFTWGQRPDPSFAIALVHHSGQNDRENPLNVHVTTCSLPTEMDYVQWLLAVGGCLLALFLYVYYRCYYLKAVARQKRPSTNIPAMLYIIDPTAAGTAGPLGSI</sequence>
<evidence type="ECO:0000256" key="9">
    <source>
        <dbReference type="ARBA" id="ARBA00023211"/>
    </source>
</evidence>
<dbReference type="InterPro" id="IPR029052">
    <property type="entry name" value="Metallo-depent_PP-like"/>
</dbReference>
<keyword evidence="7 10" id="KW-1133">Transmembrane helix</keyword>
<evidence type="ECO:0000256" key="2">
    <source>
        <dbReference type="ARBA" id="ARBA00004141"/>
    </source>
</evidence>
<dbReference type="OrthoDB" id="5977743at2759"/>
<comment type="similarity">
    <text evidence="3">Belongs to the metallophosphoesterase superfamily. MPPE1 family.</text>
</comment>
<evidence type="ECO:0000256" key="1">
    <source>
        <dbReference type="ARBA" id="ARBA00001936"/>
    </source>
</evidence>
<organism evidence="12 13">
    <name type="scientific">Saprolegnia parasitica (strain CBS 223.65)</name>
    <dbReference type="NCBI Taxonomy" id="695850"/>
    <lineage>
        <taxon>Eukaryota</taxon>
        <taxon>Sar</taxon>
        <taxon>Stramenopiles</taxon>
        <taxon>Oomycota</taxon>
        <taxon>Saprolegniomycetes</taxon>
        <taxon>Saprolegniales</taxon>
        <taxon>Saprolegniaceae</taxon>
        <taxon>Saprolegnia</taxon>
    </lineage>
</organism>
<dbReference type="GO" id="GO:0016787">
    <property type="term" value="F:hydrolase activity"/>
    <property type="evidence" value="ECO:0007669"/>
    <property type="project" value="UniProtKB-KW"/>
</dbReference>
<gene>
    <name evidence="12" type="ORF">SPRG_18177</name>
</gene>
<dbReference type="PANTHER" id="PTHR13315">
    <property type="entry name" value="METALLO PHOSPHOESTERASE RELATED"/>
    <property type="match status" value="1"/>
</dbReference>
<keyword evidence="5" id="KW-0479">Metal-binding</keyword>
<dbReference type="OMA" id="IGFHYXF"/>
<accession>A0A067BDW7</accession>
<keyword evidence="4 10" id="KW-0812">Transmembrane</keyword>
<dbReference type="EMBL" id="KK584214">
    <property type="protein sequence ID" value="KDO16288.1"/>
    <property type="molecule type" value="Genomic_DNA"/>
</dbReference>
<proteinExistence type="inferred from homology"/>
<keyword evidence="8 10" id="KW-0472">Membrane</keyword>
<dbReference type="Pfam" id="PF00149">
    <property type="entry name" value="Metallophos"/>
    <property type="match status" value="1"/>
</dbReference>
<dbReference type="InterPro" id="IPR004843">
    <property type="entry name" value="Calcineurin-like_PHP"/>
</dbReference>
<comment type="subcellular location">
    <subcellularLocation>
        <location evidence="2">Membrane</location>
        <topology evidence="2">Multi-pass membrane protein</topology>
    </subcellularLocation>
</comment>
<evidence type="ECO:0000256" key="6">
    <source>
        <dbReference type="ARBA" id="ARBA00022801"/>
    </source>
</evidence>
<keyword evidence="6" id="KW-0378">Hydrolase</keyword>
<dbReference type="InterPro" id="IPR033308">
    <property type="entry name" value="PGAP5/Cdc1/Ted1"/>
</dbReference>
<comment type="cofactor">
    <cofactor evidence="1">
        <name>Mn(2+)</name>
        <dbReference type="ChEBI" id="CHEBI:29035"/>
    </cofactor>
</comment>
<feature type="domain" description="Calcineurin-like phosphoesterase" evidence="11">
    <location>
        <begin position="48"/>
        <end position="294"/>
    </location>
</feature>
<name>A0A067BDW7_SAPPC</name>
<keyword evidence="13" id="KW-1185">Reference proteome</keyword>